<organism evidence="1 2">
    <name type="scientific">Siccirubricoccus soli</name>
    <dbReference type="NCBI Taxonomy" id="2899147"/>
    <lineage>
        <taxon>Bacteria</taxon>
        <taxon>Pseudomonadati</taxon>
        <taxon>Pseudomonadota</taxon>
        <taxon>Alphaproteobacteria</taxon>
        <taxon>Acetobacterales</taxon>
        <taxon>Roseomonadaceae</taxon>
        <taxon>Siccirubricoccus</taxon>
    </lineage>
</organism>
<dbReference type="SUPFAM" id="SSF56281">
    <property type="entry name" value="Metallo-hydrolase/oxidoreductase"/>
    <property type="match status" value="1"/>
</dbReference>
<dbReference type="Pfam" id="PF14234">
    <property type="entry name" value="DUF4336"/>
    <property type="match status" value="1"/>
</dbReference>
<keyword evidence="2" id="KW-1185">Reference proteome</keyword>
<dbReference type="InterPro" id="IPR036866">
    <property type="entry name" value="RibonucZ/Hydroxyglut_hydro"/>
</dbReference>
<dbReference type="RefSeq" id="WP_252953459.1">
    <property type="nucleotide sequence ID" value="NZ_JAFIRR010000070.1"/>
</dbReference>
<sequence length="250" mass="27116">MSEAPLSRNGTYPPLDVPKPIAEGVWVVDSGPQMLMGLPFPVRMTVLHLADGGLWLHSPTRYTGPLGQAIRALGPVRHLVSPSTGHWVHLPAWQQRFPEARVWAPEGVPERAAAAGLLLGPHGRLGAAAPAAWAGQITQEVLRGWGFVEIAFHHAPSRTLVLTDTVQAMEPHRLPLAAALYARLMGTAAPVGGAPRPVRLLMRRHAAANRAAASRLLALGPDRVIFAHGAFFDRDGADRLRRSWRWLLRG</sequence>
<name>A0ABT1D4H6_9PROT</name>
<dbReference type="InterPro" id="IPR025638">
    <property type="entry name" value="DUF4336"/>
</dbReference>
<reference evidence="1 2" key="1">
    <citation type="submission" date="2021-12" db="EMBL/GenBank/DDBJ databases">
        <title>Siccirubricoccus leaddurans sp. nov., a high concentration Zn2+ tolerance bacterium.</title>
        <authorList>
            <person name="Cao Y."/>
        </authorList>
    </citation>
    <scope>NUCLEOTIDE SEQUENCE [LARGE SCALE GENOMIC DNA]</scope>
    <source>
        <strain evidence="1 2">KC 17139</strain>
    </source>
</reference>
<comment type="caution">
    <text evidence="1">The sequence shown here is derived from an EMBL/GenBank/DDBJ whole genome shotgun (WGS) entry which is preliminary data.</text>
</comment>
<protein>
    <submittedName>
        <fullName evidence="1">DUF4336 domain-containing protein</fullName>
    </submittedName>
</protein>
<proteinExistence type="predicted"/>
<gene>
    <name evidence="1" type="ORF">JYK14_11750</name>
</gene>
<evidence type="ECO:0000313" key="2">
    <source>
        <dbReference type="Proteomes" id="UP001523392"/>
    </source>
</evidence>
<dbReference type="Proteomes" id="UP001523392">
    <property type="component" value="Unassembled WGS sequence"/>
</dbReference>
<evidence type="ECO:0000313" key="1">
    <source>
        <dbReference type="EMBL" id="MCO6416829.1"/>
    </source>
</evidence>
<dbReference type="EMBL" id="JAFIRR010000070">
    <property type="protein sequence ID" value="MCO6416829.1"/>
    <property type="molecule type" value="Genomic_DNA"/>
</dbReference>
<dbReference type="PANTHER" id="PTHR33835">
    <property type="entry name" value="YALI0C07656P"/>
    <property type="match status" value="1"/>
</dbReference>
<dbReference type="PANTHER" id="PTHR33835:SF2">
    <property type="entry name" value="LYSINE-TRNA LIGASE"/>
    <property type="match status" value="1"/>
</dbReference>
<accession>A0ABT1D4H6</accession>